<organism evidence="2 3">
    <name type="scientific">Polyplax serrata</name>
    <name type="common">Common mouse louse</name>
    <dbReference type="NCBI Taxonomy" id="468196"/>
    <lineage>
        <taxon>Eukaryota</taxon>
        <taxon>Metazoa</taxon>
        <taxon>Ecdysozoa</taxon>
        <taxon>Arthropoda</taxon>
        <taxon>Hexapoda</taxon>
        <taxon>Insecta</taxon>
        <taxon>Pterygota</taxon>
        <taxon>Neoptera</taxon>
        <taxon>Paraneoptera</taxon>
        <taxon>Psocodea</taxon>
        <taxon>Troctomorpha</taxon>
        <taxon>Phthiraptera</taxon>
        <taxon>Anoplura</taxon>
        <taxon>Polyplacidae</taxon>
        <taxon>Polyplax</taxon>
    </lineage>
</organism>
<sequence>MENFNYWKYREAIPRIKVEEDGGGGRGGGRGRGGTTTTTTTNEDGTGKETVFQPTSHPWTKEIISLCNLTKTLQLQIAFLHFHKHGSIPTSLTWNTWENTSVRNLQKWIRTFTGKYQYQGRQGKHLNCD</sequence>
<proteinExistence type="predicted"/>
<accession>A0ABR1ASU6</accession>
<dbReference type="EMBL" id="JAWJWF010000045">
    <property type="protein sequence ID" value="KAK6627004.1"/>
    <property type="molecule type" value="Genomic_DNA"/>
</dbReference>
<name>A0ABR1ASU6_POLSC</name>
<dbReference type="Proteomes" id="UP001359485">
    <property type="component" value="Unassembled WGS sequence"/>
</dbReference>
<evidence type="ECO:0000256" key="1">
    <source>
        <dbReference type="SAM" id="MobiDB-lite"/>
    </source>
</evidence>
<reference evidence="2 3" key="1">
    <citation type="submission" date="2023-09" db="EMBL/GenBank/DDBJ databases">
        <title>Genomes of two closely related lineages of the louse Polyplax serrata with different host specificities.</title>
        <authorList>
            <person name="Martinu J."/>
            <person name="Tarabai H."/>
            <person name="Stefka J."/>
            <person name="Hypsa V."/>
        </authorList>
    </citation>
    <scope>NUCLEOTIDE SEQUENCE [LARGE SCALE GENOMIC DNA]</scope>
    <source>
        <strain evidence="2">98ZLc_SE</strain>
    </source>
</reference>
<feature type="region of interest" description="Disordered" evidence="1">
    <location>
        <begin position="18"/>
        <end position="53"/>
    </location>
</feature>
<comment type="caution">
    <text evidence="2">The sequence shown here is derived from an EMBL/GenBank/DDBJ whole genome shotgun (WGS) entry which is preliminary data.</text>
</comment>
<keyword evidence="3" id="KW-1185">Reference proteome</keyword>
<feature type="compositionally biased region" description="Gly residues" evidence="1">
    <location>
        <begin position="24"/>
        <end position="34"/>
    </location>
</feature>
<evidence type="ECO:0000313" key="2">
    <source>
        <dbReference type="EMBL" id="KAK6627004.1"/>
    </source>
</evidence>
<gene>
    <name evidence="2" type="ORF">RUM44_009481</name>
</gene>
<evidence type="ECO:0000313" key="3">
    <source>
        <dbReference type="Proteomes" id="UP001359485"/>
    </source>
</evidence>
<protein>
    <submittedName>
        <fullName evidence="2">Uncharacterized protein</fullName>
    </submittedName>
</protein>